<comment type="caution">
    <text evidence="2">The sequence shown here is derived from an EMBL/GenBank/DDBJ whole genome shotgun (WGS) entry which is preliminary data.</text>
</comment>
<keyword evidence="3" id="KW-1185">Reference proteome</keyword>
<evidence type="ECO:0000313" key="2">
    <source>
        <dbReference type="EMBL" id="KAK1920786.1"/>
    </source>
</evidence>
<evidence type="ECO:0000256" key="1">
    <source>
        <dbReference type="SAM" id="MobiDB-lite"/>
    </source>
</evidence>
<dbReference type="AlphaFoldDB" id="A0AAD9FMF1"/>
<reference evidence="2" key="1">
    <citation type="submission" date="2023-02" db="EMBL/GenBank/DDBJ databases">
        <title>Identification and recombinant expression of a fungal hydrolase from Papiliotrema laurentii that hydrolyzes apple cutin and clears colloidal polyester polyurethane.</title>
        <authorList>
            <consortium name="DOE Joint Genome Institute"/>
            <person name="Roman V.A."/>
            <person name="Bojanowski C."/>
            <person name="Crable B.R."/>
            <person name="Wagner D.N."/>
            <person name="Hung C.S."/>
            <person name="Nadeau L.J."/>
            <person name="Schratz L."/>
            <person name="Haridas S."/>
            <person name="Pangilinan J."/>
            <person name="Lipzen A."/>
            <person name="Na H."/>
            <person name="Yan M."/>
            <person name="Ng V."/>
            <person name="Grigoriev I.V."/>
            <person name="Spatafora J.W."/>
            <person name="Barlow D."/>
            <person name="Biffinger J."/>
            <person name="Kelley-Loughnane N."/>
            <person name="Varaljay V.A."/>
            <person name="Crookes-Goodson W.J."/>
        </authorList>
    </citation>
    <scope>NUCLEOTIDE SEQUENCE</scope>
    <source>
        <strain evidence="2">5307AH</strain>
    </source>
</reference>
<feature type="compositionally biased region" description="Polar residues" evidence="1">
    <location>
        <begin position="657"/>
        <end position="666"/>
    </location>
</feature>
<gene>
    <name evidence="2" type="ORF">DB88DRAFT_543025</name>
</gene>
<feature type="compositionally biased region" description="Polar residues" evidence="1">
    <location>
        <begin position="782"/>
        <end position="795"/>
    </location>
</feature>
<protein>
    <submittedName>
        <fullName evidence="2">Uncharacterized protein</fullName>
    </submittedName>
</protein>
<evidence type="ECO:0000313" key="3">
    <source>
        <dbReference type="Proteomes" id="UP001182556"/>
    </source>
</evidence>
<feature type="region of interest" description="Disordered" evidence="1">
    <location>
        <begin position="110"/>
        <end position="179"/>
    </location>
</feature>
<feature type="compositionally biased region" description="Low complexity" evidence="1">
    <location>
        <begin position="451"/>
        <end position="471"/>
    </location>
</feature>
<feature type="region of interest" description="Disordered" evidence="1">
    <location>
        <begin position="750"/>
        <end position="769"/>
    </location>
</feature>
<feature type="region of interest" description="Disordered" evidence="1">
    <location>
        <begin position="581"/>
        <end position="666"/>
    </location>
</feature>
<sequence length="842" mass="88535">MDEGICRQGAVFGSAPACRDGSDGELSARYLEEVRDTPGGHGQNVAPRGGFDAHGQVLPPWLTYTTVTKTIDGQVTTSEGVETLPETYYGASIPLGPGWVYGGTTSRLASVPTVSSTPTLTITTTTPGSSSMRSSSLATSSSGSNRQVTSSAASPSTLTPASRSSSRATESLSSDIPHSSSLILPSTRLESLPPGIATTHPFSTTDSTPSSSSSTSRNDHNHLVPLLPELLVPILFLLLLLCLLRAYIYKRHKTYQPSTISPSPPPWVPRRLVPILYPRIGYAPPPLIPSTPARPSGLSLPLGSARSPLDEKSALLSGFTPQHHRHSSSLSALANSTGQHGAEEAADKVADLPAQHPSLLQRLTLGLGLFGNPTVEPRRPSGFTLEKGLSGPRYTAVSPSHRSSGSSSGARPQTATVASTKPSREGVGGSGQDSSSGHFRSIPDDQLFFKSPTRTVSSRNTSSGSGSSSRGLGAFRGWKSRFEYACLPADTVPLQESGDPDQVSLAVPETPGSGSLADDLDLGEFGRRTRWSRHDRMSFPKPPAAFEEAKPGATPATGLSSPGRQHADEKQRQILMTADSGGSLQTAQSGSHSAIAIPPPHNTHHSPGAPISRDDPGYRHASLSAFGSHPSTPAHSLSQDNSSSQGDPAEDAKSGLNPVSTSFFPGSTSLTAAPPWGLSASRGAMSPPRINVQRANELIRPLQDFFRLSPPSTAGLSDSGRSGVRHSQRSFPGKPLVDMRISEGVTLDRKGKGVGEFGEPLRPSRQGSLGIIDPLASAEINSETASIYSQPSGIPTRSMDESSGRSSPPALSDKALRGRRSRQQLLRATGRRRRDIEKPSSS</sequence>
<feature type="compositionally biased region" description="Polar residues" evidence="1">
    <location>
        <begin position="581"/>
        <end position="592"/>
    </location>
</feature>
<feature type="region of interest" description="Disordered" evidence="1">
    <location>
        <begin position="493"/>
        <end position="521"/>
    </location>
</feature>
<organism evidence="2 3">
    <name type="scientific">Papiliotrema laurentii</name>
    <name type="common">Cryptococcus laurentii</name>
    <dbReference type="NCBI Taxonomy" id="5418"/>
    <lineage>
        <taxon>Eukaryota</taxon>
        <taxon>Fungi</taxon>
        <taxon>Dikarya</taxon>
        <taxon>Basidiomycota</taxon>
        <taxon>Agaricomycotina</taxon>
        <taxon>Tremellomycetes</taxon>
        <taxon>Tremellales</taxon>
        <taxon>Rhynchogastremaceae</taxon>
        <taxon>Papiliotrema</taxon>
    </lineage>
</organism>
<accession>A0AAD9FMF1</accession>
<feature type="compositionally biased region" description="Polar residues" evidence="1">
    <location>
        <begin position="629"/>
        <end position="646"/>
    </location>
</feature>
<feature type="region of interest" description="Disordered" evidence="1">
    <location>
        <begin position="534"/>
        <end position="568"/>
    </location>
</feature>
<name>A0AAD9FMF1_PAPLA</name>
<feature type="compositionally biased region" description="Low complexity" evidence="1">
    <location>
        <begin position="198"/>
        <end position="216"/>
    </location>
</feature>
<feature type="region of interest" description="Disordered" evidence="1">
    <location>
        <begin position="319"/>
        <end position="346"/>
    </location>
</feature>
<feature type="region of interest" description="Disordered" evidence="1">
    <location>
        <begin position="194"/>
        <end position="219"/>
    </location>
</feature>
<feature type="region of interest" description="Disordered" evidence="1">
    <location>
        <begin position="713"/>
        <end position="735"/>
    </location>
</feature>
<feature type="region of interest" description="Disordered" evidence="1">
    <location>
        <begin position="782"/>
        <end position="842"/>
    </location>
</feature>
<dbReference type="EMBL" id="JAODAN010000012">
    <property type="protein sequence ID" value="KAK1920786.1"/>
    <property type="molecule type" value="Genomic_DNA"/>
</dbReference>
<feature type="region of interest" description="Disordered" evidence="1">
    <location>
        <begin position="371"/>
        <end position="472"/>
    </location>
</feature>
<proteinExistence type="predicted"/>
<dbReference type="Proteomes" id="UP001182556">
    <property type="component" value="Unassembled WGS sequence"/>
</dbReference>
<feature type="compositionally biased region" description="Low complexity" evidence="1">
    <location>
        <begin position="398"/>
        <end position="412"/>
    </location>
</feature>